<dbReference type="GO" id="GO:0005524">
    <property type="term" value="F:ATP binding"/>
    <property type="evidence" value="ECO:0007669"/>
    <property type="project" value="UniProtKB-KW"/>
</dbReference>
<feature type="binding site" evidence="8">
    <location>
        <position position="61"/>
    </location>
    <ligand>
        <name>(R)-pantoate</name>
        <dbReference type="ChEBI" id="CHEBI:15980"/>
    </ligand>
</feature>
<dbReference type="EC" id="6.3.2.1" evidence="8"/>
<feature type="binding site" evidence="8">
    <location>
        <position position="178"/>
    </location>
    <ligand>
        <name>ATP</name>
        <dbReference type="ChEBI" id="CHEBI:30616"/>
    </ligand>
</feature>
<feature type="binding site" evidence="8">
    <location>
        <begin position="30"/>
        <end position="37"/>
    </location>
    <ligand>
        <name>ATP</name>
        <dbReference type="ChEBI" id="CHEBI:30616"/>
    </ligand>
</feature>
<dbReference type="AlphaFoldDB" id="H6RED8"/>
<dbReference type="GO" id="GO:0005829">
    <property type="term" value="C:cytosol"/>
    <property type="evidence" value="ECO:0007669"/>
    <property type="project" value="TreeGrafter"/>
</dbReference>
<feature type="binding site" evidence="8">
    <location>
        <position position="61"/>
    </location>
    <ligand>
        <name>beta-alanine</name>
        <dbReference type="ChEBI" id="CHEBI:57966"/>
    </ligand>
</feature>
<comment type="subcellular location">
    <subcellularLocation>
        <location evidence="8">Cytoplasm</location>
    </subcellularLocation>
</comment>
<comment type="miscellaneous">
    <text evidence="8">The reaction proceeds by a bi uni uni bi ping pong mechanism.</text>
</comment>
<evidence type="ECO:0000256" key="5">
    <source>
        <dbReference type="ARBA" id="ARBA00022741"/>
    </source>
</evidence>
<keyword evidence="4 8" id="KW-0566">Pantothenate biosynthesis</keyword>
<dbReference type="InterPro" id="IPR014729">
    <property type="entry name" value="Rossmann-like_a/b/a_fold"/>
</dbReference>
<dbReference type="PANTHER" id="PTHR21299:SF1">
    <property type="entry name" value="PANTOATE--BETA-ALANINE LIGASE"/>
    <property type="match status" value="1"/>
</dbReference>
<dbReference type="PANTHER" id="PTHR21299">
    <property type="entry name" value="CYTIDYLATE KINASE/PANTOATE-BETA-ALANINE LIGASE"/>
    <property type="match status" value="1"/>
</dbReference>
<gene>
    <name evidence="8 9" type="primary">panC</name>
    <name evidence="9" type="ORF">VIS_S3BCA70029</name>
</gene>
<comment type="function">
    <text evidence="8">Catalyzes the condensation of pantoate with beta-alanine in an ATP-dependent reaction via a pantoyl-adenylate intermediate.</text>
</comment>
<sequence>MKIHKSSSSLKEALLPFITNRKTIGFVPTMGALHIGHVSLVEQANIENDCVVVSIFVNPTQFDNPNDLLKYPRTIENDIDHLKRFSKNIFIFSPSALDLYNHDISSKSYNFSGIESEMEGKHRIGHFDGVGTVLNLFFRIVKPNKAYLGEKDFQQLQIVKKLVEIENLPIKIIGCPIIREKTGLAMSSRNKRLNIEQLSEAILIYKTLLKVKENFKLLSISKLNQLVEKEFKNHNYLTLEYFEIADTETLKTAIYKSKKKKYRAFIACFIGGVRLIDNMALN</sequence>
<feature type="binding site" evidence="8">
    <location>
        <position position="155"/>
    </location>
    <ligand>
        <name>(R)-pantoate</name>
        <dbReference type="ChEBI" id="CHEBI:15980"/>
    </ligand>
</feature>
<dbReference type="SUPFAM" id="SSF52374">
    <property type="entry name" value="Nucleotidylyl transferase"/>
    <property type="match status" value="1"/>
</dbReference>
<protein>
    <recommendedName>
        <fullName evidence="8">Pantothenate synthetase</fullName>
        <shortName evidence="8">PS</shortName>
        <ecNumber evidence="8">6.3.2.1</ecNumber>
    </recommendedName>
    <alternativeName>
        <fullName evidence="8">Pantoate--beta-alanine ligase</fullName>
    </alternativeName>
    <alternativeName>
        <fullName evidence="8">Pantoate-activating enzyme</fullName>
    </alternativeName>
</protein>
<comment type="catalytic activity">
    <reaction evidence="7 8">
        <text>(R)-pantoate + beta-alanine + ATP = (R)-pantothenate + AMP + diphosphate + H(+)</text>
        <dbReference type="Rhea" id="RHEA:10912"/>
        <dbReference type="ChEBI" id="CHEBI:15378"/>
        <dbReference type="ChEBI" id="CHEBI:15980"/>
        <dbReference type="ChEBI" id="CHEBI:29032"/>
        <dbReference type="ChEBI" id="CHEBI:30616"/>
        <dbReference type="ChEBI" id="CHEBI:33019"/>
        <dbReference type="ChEBI" id="CHEBI:57966"/>
        <dbReference type="ChEBI" id="CHEBI:456215"/>
        <dbReference type="EC" id="6.3.2.1"/>
    </reaction>
</comment>
<dbReference type="Pfam" id="PF02569">
    <property type="entry name" value="Pantoate_ligase"/>
    <property type="match status" value="1"/>
</dbReference>
<evidence type="ECO:0000256" key="7">
    <source>
        <dbReference type="ARBA" id="ARBA00048258"/>
    </source>
</evidence>
<evidence type="ECO:0000256" key="8">
    <source>
        <dbReference type="HAMAP-Rule" id="MF_00158"/>
    </source>
</evidence>
<dbReference type="EMBL" id="FO117578">
    <property type="protein sequence ID" value="CCF99399.1"/>
    <property type="molecule type" value="Genomic_DNA"/>
</dbReference>
<evidence type="ECO:0000313" key="9">
    <source>
        <dbReference type="EMBL" id="CCF99399.1"/>
    </source>
</evidence>
<dbReference type="InterPro" id="IPR003721">
    <property type="entry name" value="Pantoate_ligase"/>
</dbReference>
<dbReference type="InterPro" id="IPR042176">
    <property type="entry name" value="Pantoate_ligase_C"/>
</dbReference>
<keyword evidence="6 8" id="KW-0067">ATP-binding</keyword>
<feature type="binding site" evidence="8">
    <location>
        <begin position="149"/>
        <end position="152"/>
    </location>
    <ligand>
        <name>ATP</name>
        <dbReference type="ChEBI" id="CHEBI:30616"/>
    </ligand>
</feature>
<organism evidence="9">
    <name type="scientific">uncultured Flavobacteriia bacterium</name>
    <dbReference type="NCBI Taxonomy" id="212695"/>
    <lineage>
        <taxon>Bacteria</taxon>
        <taxon>Pseudomonadati</taxon>
        <taxon>Bacteroidota</taxon>
        <taxon>Flavobacteriia</taxon>
        <taxon>environmental samples</taxon>
    </lineage>
</organism>
<keyword evidence="5 8" id="KW-0547">Nucleotide-binding</keyword>
<name>H6RED8_9BACT</name>
<accession>H6RED8</accession>
<evidence type="ECO:0000256" key="1">
    <source>
        <dbReference type="ARBA" id="ARBA00004990"/>
    </source>
</evidence>
<feature type="active site" description="Proton donor" evidence="8">
    <location>
        <position position="37"/>
    </location>
</feature>
<evidence type="ECO:0000256" key="4">
    <source>
        <dbReference type="ARBA" id="ARBA00022655"/>
    </source>
</evidence>
<dbReference type="Gene3D" id="3.40.50.620">
    <property type="entry name" value="HUPs"/>
    <property type="match status" value="1"/>
</dbReference>
<dbReference type="NCBIfam" id="TIGR00125">
    <property type="entry name" value="cyt_tran_rel"/>
    <property type="match status" value="1"/>
</dbReference>
<evidence type="ECO:0000256" key="3">
    <source>
        <dbReference type="ARBA" id="ARBA00022598"/>
    </source>
</evidence>
<evidence type="ECO:0000256" key="6">
    <source>
        <dbReference type="ARBA" id="ARBA00022840"/>
    </source>
</evidence>
<dbReference type="GO" id="GO:0015940">
    <property type="term" value="P:pantothenate biosynthetic process"/>
    <property type="evidence" value="ECO:0007669"/>
    <property type="project" value="UniProtKB-UniRule"/>
</dbReference>
<proteinExistence type="inferred from homology"/>
<dbReference type="Gene3D" id="3.30.1300.10">
    <property type="entry name" value="Pantoate-beta-alanine ligase, C-terminal domain"/>
    <property type="match status" value="1"/>
</dbReference>
<dbReference type="UniPathway" id="UPA00028">
    <property type="reaction ID" value="UER00005"/>
</dbReference>
<dbReference type="InterPro" id="IPR004821">
    <property type="entry name" value="Cyt_trans-like"/>
</dbReference>
<comment type="pathway">
    <text evidence="1 8">Cofactor biosynthesis; (R)-pantothenate biosynthesis; (R)-pantothenate from (R)-pantoate and beta-alanine: step 1/1.</text>
</comment>
<reference evidence="9" key="2">
    <citation type="submission" date="2012-02" db="EMBL/GenBank/DDBJ databases">
        <authorList>
            <person name="Genoscope - CEA"/>
        </authorList>
    </citation>
    <scope>NUCLEOTIDE SEQUENCE</scope>
</reference>
<keyword evidence="3 8" id="KW-0436">Ligase</keyword>
<comment type="similarity">
    <text evidence="2 8">Belongs to the pantothenate synthetase family.</text>
</comment>
<dbReference type="GO" id="GO:0004592">
    <property type="term" value="F:pantoate-beta-alanine ligase activity"/>
    <property type="evidence" value="ECO:0007669"/>
    <property type="project" value="UniProtKB-UniRule"/>
</dbReference>
<evidence type="ECO:0000256" key="2">
    <source>
        <dbReference type="ARBA" id="ARBA00009256"/>
    </source>
</evidence>
<keyword evidence="8" id="KW-0963">Cytoplasm</keyword>
<feature type="binding site" evidence="8">
    <location>
        <begin position="186"/>
        <end position="189"/>
    </location>
    <ligand>
        <name>ATP</name>
        <dbReference type="ChEBI" id="CHEBI:30616"/>
    </ligand>
</feature>
<dbReference type="NCBIfam" id="TIGR00018">
    <property type="entry name" value="panC"/>
    <property type="match status" value="1"/>
</dbReference>
<comment type="subunit">
    <text evidence="8">Homodimer.</text>
</comment>
<dbReference type="HAMAP" id="MF_00158">
    <property type="entry name" value="PanC"/>
    <property type="match status" value="1"/>
</dbReference>
<reference evidence="9" key="1">
    <citation type="journal article" date="2012" name="Environ. Microbiol.">
        <title>Genomic content of uncultured Bacteroidetes from contrasting oceanic provinces in the North Atlantic Ocean.</title>
        <authorList>
            <person name="Gomez-Pereira P.R."/>
            <person name="Schuler M."/>
            <person name="Fuchs B.M."/>
            <person name="Bennke C."/>
            <person name="Teeling H."/>
            <person name="Waldmann J."/>
            <person name="Richter M."/>
            <person name="Barbe V."/>
            <person name="Bataille E."/>
            <person name="Glockner F.O."/>
            <person name="Amann R."/>
        </authorList>
    </citation>
    <scope>NUCLEOTIDE SEQUENCE</scope>
</reference>